<dbReference type="GeneID" id="69484205"/>
<reference evidence="3" key="1">
    <citation type="journal article" date="2018" name="Genome Biol.">
        <title>SKESA: strategic k-mer extension for scrupulous assemblies.</title>
        <authorList>
            <person name="Souvorov A."/>
            <person name="Agarwala R."/>
            <person name="Lipman D.J."/>
        </authorList>
    </citation>
    <scope>NUCLEOTIDE SEQUENCE</scope>
    <source>
        <strain evidence="4">91871</strain>
        <strain evidence="3">O50</strain>
    </source>
</reference>
<dbReference type="NCBIfam" id="TIGR02744">
    <property type="entry name" value="TrbI_Ftype"/>
    <property type="match status" value="1"/>
</dbReference>
<feature type="transmembrane region" description="Helical" evidence="2">
    <location>
        <begin position="42"/>
        <end position="66"/>
    </location>
</feature>
<dbReference type="AlphaFoldDB" id="A0A0D7LC40"/>
<feature type="region of interest" description="Disordered" evidence="1">
    <location>
        <begin position="1"/>
        <end position="31"/>
    </location>
</feature>
<keyword evidence="2" id="KW-1133">Transmembrane helix</keyword>
<proteinExistence type="predicted"/>
<dbReference type="EMBL" id="DACSXJ010000023">
    <property type="protein sequence ID" value="HAT3899042.1"/>
    <property type="molecule type" value="Genomic_DNA"/>
</dbReference>
<dbReference type="Proteomes" id="UP000885148">
    <property type="component" value="Unassembled WGS sequence"/>
</dbReference>
<evidence type="ECO:0000256" key="1">
    <source>
        <dbReference type="SAM" id="MobiDB-lite"/>
    </source>
</evidence>
<dbReference type="EMBL" id="DAESCB010000019">
    <property type="protein sequence ID" value="HBH7044151.1"/>
    <property type="molecule type" value="Genomic_DNA"/>
</dbReference>
<evidence type="ECO:0000256" key="2">
    <source>
        <dbReference type="SAM" id="Phobius"/>
    </source>
</evidence>
<dbReference type="Pfam" id="PF09677">
    <property type="entry name" value="TrbI_Ftype"/>
    <property type="match status" value="1"/>
</dbReference>
<organism evidence="3">
    <name type="scientific">Citrobacter freundii</name>
    <dbReference type="NCBI Taxonomy" id="546"/>
    <lineage>
        <taxon>Bacteria</taxon>
        <taxon>Pseudomonadati</taxon>
        <taxon>Pseudomonadota</taxon>
        <taxon>Gammaproteobacteria</taxon>
        <taxon>Enterobacterales</taxon>
        <taxon>Enterobacteriaceae</taxon>
        <taxon>Citrobacter</taxon>
        <taxon>Citrobacter freundii complex</taxon>
    </lineage>
</organism>
<keyword evidence="2" id="KW-0472">Membrane</keyword>
<accession>A0A0D7LC40</accession>
<gene>
    <name evidence="3" type="primary">trbI</name>
    <name evidence="3" type="ORF">I9Y29_003504</name>
    <name evidence="4" type="ORF">KV121_004273</name>
</gene>
<dbReference type="Proteomes" id="UP000855471">
    <property type="component" value="Unassembled WGS sequence"/>
</dbReference>
<dbReference type="RefSeq" id="WP_003830754.1">
    <property type="nucleotide sequence ID" value="NZ_CP054280.1"/>
</dbReference>
<dbReference type="InterPro" id="IPR014115">
    <property type="entry name" value="TrbI_Ftype"/>
</dbReference>
<evidence type="ECO:0000313" key="3">
    <source>
        <dbReference type="EMBL" id="HAT3899042.1"/>
    </source>
</evidence>
<feature type="compositionally biased region" description="Polar residues" evidence="1">
    <location>
        <begin position="1"/>
        <end position="17"/>
    </location>
</feature>
<comment type="caution">
    <text evidence="3">The sequence shown here is derived from an EMBL/GenBank/DDBJ whole genome shotgun (WGS) entry which is preliminary data.</text>
</comment>
<protein>
    <submittedName>
        <fullName evidence="3">Type-F conjugative transfer system protein TrbI</fullName>
    </submittedName>
</protein>
<keyword evidence="2" id="KW-0812">Transmembrane</keyword>
<evidence type="ECO:0000313" key="4">
    <source>
        <dbReference type="EMBL" id="HBH7044151.1"/>
    </source>
</evidence>
<sequence length="154" mass="16791">MTTDQKLTPAQSESPLTSDDVRKGINITAGGHRREQRRRRCLLNLLLVAATIMCINAAVTTLLISWRTPTVVSFDMKKTLDQFTEQASAQSLDEAQTKALTERFMTSLNAELQDWQRRHDALILVTPAVVSGAGDITGEIQTGVAHRMAAGGGN</sequence>
<dbReference type="OrthoDB" id="6540494at2"/>
<name>A0A0D7LC40_CITFR</name>
<reference evidence="3" key="2">
    <citation type="submission" date="2020-09" db="EMBL/GenBank/DDBJ databases">
        <authorList>
            <consortium name="NCBI Pathogen Detection Project"/>
        </authorList>
    </citation>
    <scope>NUCLEOTIDE SEQUENCE</scope>
    <source>
        <strain evidence="4">91871</strain>
        <strain evidence="3">O50</strain>
    </source>
</reference>